<dbReference type="InterPro" id="IPR035996">
    <property type="entry name" value="4pyrrol_Methylase_sf"/>
</dbReference>
<dbReference type="PANTHER" id="PTHR43467:SF1">
    <property type="entry name" value="PRECORRIN-6A SYNTHASE [DEACETYLATING]"/>
    <property type="match status" value="1"/>
</dbReference>
<evidence type="ECO:0000256" key="2">
    <source>
        <dbReference type="ARBA" id="ARBA00022573"/>
    </source>
</evidence>
<dbReference type="Pfam" id="PF00590">
    <property type="entry name" value="TP_methylase"/>
    <property type="match status" value="1"/>
</dbReference>
<protein>
    <submittedName>
        <fullName evidence="7">Precorrin-6A synthase (Deacetylating)</fullName>
        <ecNumber evidence="7">2.1.1.152</ecNumber>
    </submittedName>
</protein>
<dbReference type="NCBIfam" id="TIGR02434">
    <property type="entry name" value="CobF"/>
    <property type="match status" value="1"/>
</dbReference>
<evidence type="ECO:0000256" key="5">
    <source>
        <dbReference type="ARBA" id="ARBA00022691"/>
    </source>
</evidence>
<dbReference type="InterPro" id="IPR014776">
    <property type="entry name" value="4pyrrole_Mease_sub2"/>
</dbReference>
<dbReference type="GO" id="GO:0032259">
    <property type="term" value="P:methylation"/>
    <property type="evidence" value="ECO:0007669"/>
    <property type="project" value="UniProtKB-KW"/>
</dbReference>
<evidence type="ECO:0000256" key="4">
    <source>
        <dbReference type="ARBA" id="ARBA00022679"/>
    </source>
</evidence>
<evidence type="ECO:0000256" key="3">
    <source>
        <dbReference type="ARBA" id="ARBA00022603"/>
    </source>
</evidence>
<dbReference type="InterPro" id="IPR012797">
    <property type="entry name" value="CobF"/>
</dbReference>
<keyword evidence="5" id="KW-0949">S-adenosyl-L-methionine</keyword>
<dbReference type="EMBL" id="CP116669">
    <property type="protein sequence ID" value="WCH98386.1"/>
    <property type="molecule type" value="Genomic_DNA"/>
</dbReference>
<evidence type="ECO:0000313" key="7">
    <source>
        <dbReference type="EMBL" id="WCH98386.1"/>
    </source>
</evidence>
<dbReference type="PANTHER" id="PTHR43467">
    <property type="entry name" value="COBALT-PRECORRIN-2 C(20)-METHYLTRANSFERASE"/>
    <property type="match status" value="1"/>
</dbReference>
<accession>A0ABY7R3Q0</accession>
<keyword evidence="4 7" id="KW-0808">Transferase</keyword>
<organism evidence="7 8">
    <name type="scientific">Pseudomonas capeferrum</name>
    <dbReference type="NCBI Taxonomy" id="1495066"/>
    <lineage>
        <taxon>Bacteria</taxon>
        <taxon>Pseudomonadati</taxon>
        <taxon>Pseudomonadota</taxon>
        <taxon>Gammaproteobacteria</taxon>
        <taxon>Pseudomonadales</taxon>
        <taxon>Pseudomonadaceae</taxon>
        <taxon>Pseudomonas</taxon>
    </lineage>
</organism>
<feature type="domain" description="Tetrapyrrole methylase" evidence="6">
    <location>
        <begin position="4"/>
        <end position="220"/>
    </location>
</feature>
<reference evidence="7 8" key="1">
    <citation type="journal article" date="2020" name="Front. Microbiol.">
        <title>Toward Biorecycling: Isolation of a Soil Bacterium That Grows on a Polyurethane Oligomer and Monomer.</title>
        <authorList>
            <person name="Espinosa M.J.C."/>
            <person name="Blanco A.C."/>
            <person name="Schmidgall T."/>
            <person name="Atanasoff-Kardjalieff A.K."/>
            <person name="Kappelmeyer U."/>
            <person name="Tischler D."/>
            <person name="Pieper D.H."/>
            <person name="Heipieper H.J."/>
            <person name="Eberlein C."/>
        </authorList>
    </citation>
    <scope>NUCLEOTIDE SEQUENCE [LARGE SCALE GENOMIC DNA]</scope>
    <source>
        <strain evidence="7 8">TDA1</strain>
    </source>
</reference>
<sequence>MKDLLLIGIGPGDPRQITYEAVEALRRASVFFVLDKGTQKDELVRLRKAILERYRPEGGYRLVQLADPSRDGQAADYVGAVQDWHRQRAALYARMIEDEVAVGETGAFLLWGEPGLYDSTLRILDLVREGGLAVRLQVVPGISSVQALAARHQVPLNRIGEPLTVLPGRRLAEQARIDNVVVMLDGQGAFAALDDPDLIIYWGAYLGTADEVLIAGPLQAVKARILQVRAQERLRKGWIMDTYLLRRTL</sequence>
<keyword evidence="2" id="KW-0169">Cobalamin biosynthesis</keyword>
<comment type="pathway">
    <text evidence="1">Cofactor biosynthesis; adenosylcobalamin biosynthesis.</text>
</comment>
<dbReference type="CDD" id="cd11643">
    <property type="entry name" value="Precorrin-6A-synthase"/>
    <property type="match status" value="1"/>
</dbReference>
<gene>
    <name evidence="7" type="primary">cobF</name>
    <name evidence="7" type="ORF">PMC74_16555</name>
</gene>
<evidence type="ECO:0000259" key="6">
    <source>
        <dbReference type="Pfam" id="PF00590"/>
    </source>
</evidence>
<dbReference type="Proteomes" id="UP001214301">
    <property type="component" value="Chromosome"/>
</dbReference>
<dbReference type="InterPro" id="IPR014777">
    <property type="entry name" value="4pyrrole_Mease_sub1"/>
</dbReference>
<keyword evidence="3 7" id="KW-0489">Methyltransferase</keyword>
<dbReference type="Gene3D" id="3.30.950.10">
    <property type="entry name" value="Methyltransferase, Cobalt-precorrin-4 Transmethylase, Domain 2"/>
    <property type="match status" value="1"/>
</dbReference>
<dbReference type="PIRSF" id="PIRSF036525">
    <property type="entry name" value="CobF"/>
    <property type="match status" value="1"/>
</dbReference>
<dbReference type="GO" id="GO:0043819">
    <property type="term" value="F:precorrin-6A synthase (deacetylating) activity"/>
    <property type="evidence" value="ECO:0007669"/>
    <property type="project" value="UniProtKB-EC"/>
</dbReference>
<dbReference type="SUPFAM" id="SSF53790">
    <property type="entry name" value="Tetrapyrrole methylase"/>
    <property type="match status" value="1"/>
</dbReference>
<keyword evidence="8" id="KW-1185">Reference proteome</keyword>
<dbReference type="EC" id="2.1.1.152" evidence="7"/>
<evidence type="ECO:0000313" key="8">
    <source>
        <dbReference type="Proteomes" id="UP001214301"/>
    </source>
</evidence>
<dbReference type="InterPro" id="IPR000878">
    <property type="entry name" value="4pyrrol_Mease"/>
</dbReference>
<dbReference type="RefSeq" id="WP_047580993.1">
    <property type="nucleotide sequence ID" value="NZ_CP116669.1"/>
</dbReference>
<name>A0ABY7R3Q0_9PSED</name>
<proteinExistence type="predicted"/>
<evidence type="ECO:0000256" key="1">
    <source>
        <dbReference type="ARBA" id="ARBA00004953"/>
    </source>
</evidence>
<dbReference type="Gene3D" id="3.40.1010.10">
    <property type="entry name" value="Cobalt-precorrin-4 Transmethylase, Domain 1"/>
    <property type="match status" value="1"/>
</dbReference>